<dbReference type="InterPro" id="IPR036047">
    <property type="entry name" value="F-box-like_dom_sf"/>
</dbReference>
<dbReference type="Proteomes" id="UP001177140">
    <property type="component" value="Unassembled WGS sequence"/>
</dbReference>
<dbReference type="EMBL" id="JAJJMA010288216">
    <property type="protein sequence ID" value="MCL7046999.1"/>
    <property type="molecule type" value="Genomic_DNA"/>
</dbReference>
<name>A0AA41VTH1_PAPNU</name>
<sequence>MEGCIEKRISIERILPSELILEILTRLPADTAIQCRQVCKTWKDLLCQPSFAQAHLRQQLSKLNGNSSYTSLSSHTAVGLLFSFTFTLERGNQLYYGEYDNQTRNKVRKINQPPTVVIKRDSIVRYDEFIVCGFGYHPSTDKYKIVKIHYTKTTHLGRVEVYTIGSGSGWRETGTTTYSLRPTSEGSSRYEAHQF</sequence>
<protein>
    <recommendedName>
        <fullName evidence="1">F-box domain-containing protein</fullName>
    </recommendedName>
</protein>
<dbReference type="AlphaFoldDB" id="A0AA41VTH1"/>
<accession>A0AA41VTH1</accession>
<dbReference type="PANTHER" id="PTHR31111:SF133">
    <property type="entry name" value="OS07G0196600 PROTEIN"/>
    <property type="match status" value="1"/>
</dbReference>
<proteinExistence type="predicted"/>
<keyword evidence="3" id="KW-1185">Reference proteome</keyword>
<comment type="caution">
    <text evidence="2">The sequence shown here is derived from an EMBL/GenBank/DDBJ whole genome shotgun (WGS) entry which is preliminary data.</text>
</comment>
<organism evidence="2 3">
    <name type="scientific">Papaver nudicaule</name>
    <name type="common">Iceland poppy</name>
    <dbReference type="NCBI Taxonomy" id="74823"/>
    <lineage>
        <taxon>Eukaryota</taxon>
        <taxon>Viridiplantae</taxon>
        <taxon>Streptophyta</taxon>
        <taxon>Embryophyta</taxon>
        <taxon>Tracheophyta</taxon>
        <taxon>Spermatophyta</taxon>
        <taxon>Magnoliopsida</taxon>
        <taxon>Ranunculales</taxon>
        <taxon>Papaveraceae</taxon>
        <taxon>Papaveroideae</taxon>
        <taxon>Papaver</taxon>
    </lineage>
</organism>
<evidence type="ECO:0000313" key="2">
    <source>
        <dbReference type="EMBL" id="MCL7046999.1"/>
    </source>
</evidence>
<evidence type="ECO:0000259" key="1">
    <source>
        <dbReference type="SMART" id="SM00256"/>
    </source>
</evidence>
<dbReference type="Pfam" id="PF00646">
    <property type="entry name" value="F-box"/>
    <property type="match status" value="1"/>
</dbReference>
<evidence type="ECO:0000313" key="3">
    <source>
        <dbReference type="Proteomes" id="UP001177140"/>
    </source>
</evidence>
<reference evidence="2" key="1">
    <citation type="submission" date="2022-03" db="EMBL/GenBank/DDBJ databases">
        <title>A functionally conserved STORR gene fusion in Papaver species that diverged 16.8 million years ago.</title>
        <authorList>
            <person name="Catania T."/>
        </authorList>
    </citation>
    <scope>NUCLEOTIDE SEQUENCE</scope>
    <source>
        <strain evidence="2">S-191538</strain>
    </source>
</reference>
<dbReference type="SUPFAM" id="SSF81383">
    <property type="entry name" value="F-box domain"/>
    <property type="match status" value="1"/>
</dbReference>
<gene>
    <name evidence="2" type="ORF">MKW94_021125</name>
</gene>
<dbReference type="PANTHER" id="PTHR31111">
    <property type="entry name" value="BNAA05G37150D PROTEIN-RELATED"/>
    <property type="match status" value="1"/>
</dbReference>
<feature type="non-terminal residue" evidence="2">
    <location>
        <position position="195"/>
    </location>
</feature>
<dbReference type="SMART" id="SM00256">
    <property type="entry name" value="FBOX"/>
    <property type="match status" value="1"/>
</dbReference>
<dbReference type="Gene3D" id="1.20.1280.50">
    <property type="match status" value="1"/>
</dbReference>
<feature type="domain" description="F-box" evidence="1">
    <location>
        <begin position="15"/>
        <end position="55"/>
    </location>
</feature>
<dbReference type="InterPro" id="IPR001810">
    <property type="entry name" value="F-box_dom"/>
</dbReference>